<evidence type="ECO:0000256" key="6">
    <source>
        <dbReference type="ARBA" id="ARBA00022806"/>
    </source>
</evidence>
<dbReference type="EC" id="5.6.2.4" evidence="12"/>
<feature type="domain" description="Helicase C-terminal" evidence="15">
    <location>
        <begin position="617"/>
        <end position="771"/>
    </location>
</feature>
<evidence type="ECO:0000256" key="8">
    <source>
        <dbReference type="ARBA" id="ARBA00022840"/>
    </source>
</evidence>
<comment type="similarity">
    <text evidence="12">Belongs to the helicase family. PriA subfamily.</text>
</comment>
<dbReference type="PROSITE" id="PS51192">
    <property type="entry name" value="HELICASE_ATP_BIND_1"/>
    <property type="match status" value="1"/>
</dbReference>
<dbReference type="GO" id="GO:0008270">
    <property type="term" value="F:zinc ion binding"/>
    <property type="evidence" value="ECO:0007669"/>
    <property type="project" value="UniProtKB-UniRule"/>
</dbReference>
<organism evidence="16 17">
    <name type="scientific">Nostoc minutum NIES-26</name>
    <dbReference type="NCBI Taxonomy" id="1844469"/>
    <lineage>
        <taxon>Bacteria</taxon>
        <taxon>Bacillati</taxon>
        <taxon>Cyanobacteriota</taxon>
        <taxon>Cyanophyceae</taxon>
        <taxon>Nostocales</taxon>
        <taxon>Nostocaceae</taxon>
        <taxon>Nostoc</taxon>
    </lineage>
</organism>
<feature type="binding site" evidence="12">
    <location>
        <position position="609"/>
    </location>
    <ligand>
        <name>Zn(2+)</name>
        <dbReference type="ChEBI" id="CHEBI:29105"/>
        <label>2</label>
    </ligand>
</feature>
<keyword evidence="8 12" id="KW-0067">ATP-binding</keyword>
<dbReference type="GO" id="GO:0016887">
    <property type="term" value="F:ATP hydrolysis activity"/>
    <property type="evidence" value="ECO:0007669"/>
    <property type="project" value="RHEA"/>
</dbReference>
<feature type="binding site" evidence="12">
    <location>
        <position position="625"/>
    </location>
    <ligand>
        <name>Zn(2+)</name>
        <dbReference type="ChEBI" id="CHEBI:29105"/>
        <label>1</label>
    </ligand>
</feature>
<evidence type="ECO:0000256" key="5">
    <source>
        <dbReference type="ARBA" id="ARBA00022801"/>
    </source>
</evidence>
<dbReference type="PROSITE" id="PS51194">
    <property type="entry name" value="HELICASE_CTER"/>
    <property type="match status" value="1"/>
</dbReference>
<evidence type="ECO:0000256" key="1">
    <source>
        <dbReference type="ARBA" id="ARBA00022515"/>
    </source>
</evidence>
<keyword evidence="2 12" id="KW-0235">DNA replication</keyword>
<dbReference type="GO" id="GO:0006310">
    <property type="term" value="P:DNA recombination"/>
    <property type="evidence" value="ECO:0007669"/>
    <property type="project" value="InterPro"/>
</dbReference>
<dbReference type="SUPFAM" id="SSF52540">
    <property type="entry name" value="P-loop containing nucleoside triphosphate hydrolases"/>
    <property type="match status" value="2"/>
</dbReference>
<evidence type="ECO:0000259" key="15">
    <source>
        <dbReference type="PROSITE" id="PS51194"/>
    </source>
</evidence>
<comment type="cofactor">
    <cofactor evidence="12">
        <name>Zn(2+)</name>
        <dbReference type="ChEBI" id="CHEBI:29105"/>
    </cofactor>
    <text evidence="12">Binds 2 zinc ions per subunit.</text>
</comment>
<feature type="binding site" evidence="12">
    <location>
        <position position="587"/>
    </location>
    <ligand>
        <name>Zn(2+)</name>
        <dbReference type="ChEBI" id="CHEBI:29105"/>
        <label>2</label>
    </ligand>
</feature>
<gene>
    <name evidence="12" type="primary">priA</name>
    <name evidence="16" type="ORF">A6770_34165</name>
</gene>
<dbReference type="GO" id="GO:0005524">
    <property type="term" value="F:ATP binding"/>
    <property type="evidence" value="ECO:0007669"/>
    <property type="project" value="UniProtKB-UniRule"/>
</dbReference>
<accession>A0A367Q265</accession>
<evidence type="ECO:0000313" key="16">
    <source>
        <dbReference type="EMBL" id="RCJ17373.1"/>
    </source>
</evidence>
<reference evidence="16" key="1">
    <citation type="submission" date="2016-04" db="EMBL/GenBank/DDBJ databases">
        <authorList>
            <person name="Tabuchi Yagui T.R."/>
        </authorList>
    </citation>
    <scope>NUCLEOTIDE SEQUENCE [LARGE SCALE GENOMIC DNA]</scope>
    <source>
        <strain evidence="16">NIES-26</strain>
    </source>
</reference>
<dbReference type="InterPro" id="IPR041222">
    <property type="entry name" value="PriA_3primeBD"/>
</dbReference>
<evidence type="ECO:0000256" key="7">
    <source>
        <dbReference type="ARBA" id="ARBA00022833"/>
    </source>
</evidence>
<dbReference type="GO" id="GO:0043138">
    <property type="term" value="F:3'-5' DNA helicase activity"/>
    <property type="evidence" value="ECO:0007669"/>
    <property type="project" value="UniProtKB-EC"/>
</dbReference>
<evidence type="ECO:0000256" key="10">
    <source>
        <dbReference type="ARBA" id="ARBA00023235"/>
    </source>
</evidence>
<dbReference type="PANTHER" id="PTHR30580">
    <property type="entry name" value="PRIMOSOMAL PROTEIN N"/>
    <property type="match status" value="1"/>
</dbReference>
<proteinExistence type="inferred from homology"/>
<feature type="binding site" evidence="12">
    <location>
        <position position="612"/>
    </location>
    <ligand>
        <name>Zn(2+)</name>
        <dbReference type="ChEBI" id="CHEBI:29105"/>
        <label>2</label>
    </ligand>
</feature>
<dbReference type="CDD" id="cd17929">
    <property type="entry name" value="DEXHc_priA"/>
    <property type="match status" value="1"/>
</dbReference>
<dbReference type="GO" id="GO:0006269">
    <property type="term" value="P:DNA replication, synthesis of primer"/>
    <property type="evidence" value="ECO:0007669"/>
    <property type="project" value="UniProtKB-KW"/>
</dbReference>
<feature type="domain" description="Helicase ATP-binding" evidence="14">
    <location>
        <begin position="319"/>
        <end position="486"/>
    </location>
</feature>
<evidence type="ECO:0000259" key="14">
    <source>
        <dbReference type="PROSITE" id="PS51192"/>
    </source>
</evidence>
<dbReference type="Gene3D" id="3.40.1440.60">
    <property type="entry name" value="PriA, 3(prime) DNA-binding domain"/>
    <property type="match status" value="1"/>
</dbReference>
<dbReference type="Pfam" id="PF18074">
    <property type="entry name" value="PriA_C"/>
    <property type="match status" value="1"/>
</dbReference>
<keyword evidence="7 12" id="KW-0862">Zinc</keyword>
<keyword evidence="6 12" id="KW-0347">Helicase</keyword>
<keyword evidence="5 12" id="KW-0378">Hydrolase</keyword>
<comment type="catalytic activity">
    <reaction evidence="12">
        <text>Couples ATP hydrolysis with the unwinding of duplex DNA by translocating in the 3'-5' direction.</text>
        <dbReference type="EC" id="5.6.2.4"/>
    </reaction>
</comment>
<dbReference type="GO" id="GO:1990077">
    <property type="term" value="C:primosome complex"/>
    <property type="evidence" value="ECO:0007669"/>
    <property type="project" value="UniProtKB-UniRule"/>
</dbReference>
<evidence type="ECO:0000256" key="2">
    <source>
        <dbReference type="ARBA" id="ARBA00022705"/>
    </source>
</evidence>
<dbReference type="CDD" id="cd18804">
    <property type="entry name" value="SF2_C_priA"/>
    <property type="match status" value="1"/>
</dbReference>
<sequence length="871" mass="96976">MYINGINLPNFMVAEPGESYQSNENGNRWVEVLVDCPGNSGLFTYRLPIHLEIKPGDILSVPFGAQQLGAIAIRLLSELNVDLPPEKIREVEDIVSKGFFKSAYWELLNRVAAYYYTPLIQVIRVALPPGLLGRSQRRIRLSRTVQDQETKTQKDKLSPPQLLSSLPFVSPTAQQILGLLQAQSAGDYSFAYLQQKVKSAYRGVRELLRLGLVESYLEPPRATRPKLQKAVTFIGTIDPDLTIRQREILEVLRRRGGEVWQKELLQICNASSSILKTMAEKGYIVIEEREVLRTEQSPALAQDYPKSLNAAQANALASIQALDGFAQVLLHGITGSGKTEVYLQAIAPLLKEGKSALVLVPEIGLTPQLTDRFRARFGNKVSVYHSALSEGERYDTWRQMLTGEPQVVIGTRSAIFAPLPNLGLIILDEEHDSSFKQDSPIPTYHARTVAQWRAELENCPLVLGSATPSLESWVSVKRQEAGGRSRKSEVGSRKSEVLSPPASPASPASPAHYLSLPERINSRPLPPVEVVDMRQELQEGNRSIFSKSLQAALQQLQERRQQGILFIHRRGHSTFVSCRSCGYVLECPHCDVSLSYHHTEEGAPQLLRCHYCNYGRSHPQHCPECSSPYLKFFGSGTQRVAQELARQFPQLRFIRFDSDTTRNKGAHRTLLTQFANGEAELLVGTQMLTKGLDLPQVTLVAVVAADGLLHLSDYRASERAFQTLTQVAGRAGRGDDAGRVIVQTYTPEHPVIEAVQGHDYQSFSQAELEQRQALNYPPYGRLILLRLSSLDPIQVQNTAQTIATALSTNEGFEILGPAPASIVRVANRYRWQILLKFVPDALPQLPDWEEVRSLCPPSVSLTIDVDPLNIM</sequence>
<dbReference type="NCBIfam" id="TIGR00595">
    <property type="entry name" value="priA"/>
    <property type="match status" value="1"/>
</dbReference>
<keyword evidence="10 12" id="KW-0413">Isomerase</keyword>
<dbReference type="Gene3D" id="3.40.50.300">
    <property type="entry name" value="P-loop containing nucleotide triphosphate hydrolases"/>
    <property type="match status" value="2"/>
</dbReference>
<comment type="catalytic activity">
    <reaction evidence="11 12">
        <text>ATP + H2O = ADP + phosphate + H(+)</text>
        <dbReference type="Rhea" id="RHEA:13065"/>
        <dbReference type="ChEBI" id="CHEBI:15377"/>
        <dbReference type="ChEBI" id="CHEBI:15378"/>
        <dbReference type="ChEBI" id="CHEBI:30616"/>
        <dbReference type="ChEBI" id="CHEBI:43474"/>
        <dbReference type="ChEBI" id="CHEBI:456216"/>
        <dbReference type="EC" id="5.6.2.4"/>
    </reaction>
</comment>
<evidence type="ECO:0000256" key="11">
    <source>
        <dbReference type="ARBA" id="ARBA00048988"/>
    </source>
</evidence>
<evidence type="ECO:0000256" key="3">
    <source>
        <dbReference type="ARBA" id="ARBA00022723"/>
    </source>
</evidence>
<dbReference type="NCBIfam" id="NF004066">
    <property type="entry name" value="PRK05580.1-3"/>
    <property type="match status" value="1"/>
</dbReference>
<feature type="binding site" evidence="12">
    <location>
        <position position="581"/>
    </location>
    <ligand>
        <name>Zn(2+)</name>
        <dbReference type="ChEBI" id="CHEBI:29105"/>
        <label>1</label>
    </ligand>
</feature>
<comment type="caution">
    <text evidence="16">The sequence shown here is derived from an EMBL/GenBank/DDBJ whole genome shotgun (WGS) entry which is preliminary data.</text>
</comment>
<dbReference type="InterPro" id="IPR001650">
    <property type="entry name" value="Helicase_C-like"/>
</dbReference>
<dbReference type="GO" id="GO:0006302">
    <property type="term" value="P:double-strand break repair"/>
    <property type="evidence" value="ECO:0007669"/>
    <property type="project" value="InterPro"/>
</dbReference>
<feature type="region of interest" description="Disordered" evidence="13">
    <location>
        <begin position="481"/>
        <end position="512"/>
    </location>
</feature>
<dbReference type="InterPro" id="IPR005259">
    <property type="entry name" value="PriA"/>
</dbReference>
<keyword evidence="1 12" id="KW-0639">Primosome</keyword>
<dbReference type="GO" id="GO:0003677">
    <property type="term" value="F:DNA binding"/>
    <property type="evidence" value="ECO:0007669"/>
    <property type="project" value="UniProtKB-UniRule"/>
</dbReference>
<dbReference type="PANTHER" id="PTHR30580:SF0">
    <property type="entry name" value="PRIMOSOMAL PROTEIN N"/>
    <property type="match status" value="1"/>
</dbReference>
<dbReference type="GO" id="GO:0006270">
    <property type="term" value="P:DNA replication initiation"/>
    <property type="evidence" value="ECO:0007669"/>
    <property type="project" value="TreeGrafter"/>
</dbReference>
<keyword evidence="17" id="KW-1185">Reference proteome</keyword>
<dbReference type="Pfam" id="PF00271">
    <property type="entry name" value="Helicase_C"/>
    <property type="match status" value="1"/>
</dbReference>
<evidence type="ECO:0000256" key="9">
    <source>
        <dbReference type="ARBA" id="ARBA00023125"/>
    </source>
</evidence>
<feature type="binding site" evidence="12">
    <location>
        <position position="590"/>
    </location>
    <ligand>
        <name>Zn(2+)</name>
        <dbReference type="ChEBI" id="CHEBI:29105"/>
        <label>2</label>
    </ligand>
</feature>
<dbReference type="AlphaFoldDB" id="A0A367Q265"/>
<feature type="binding site" evidence="12">
    <location>
        <position position="578"/>
    </location>
    <ligand>
        <name>Zn(2+)</name>
        <dbReference type="ChEBI" id="CHEBI:29105"/>
        <label>1</label>
    </ligand>
</feature>
<comment type="subunit">
    <text evidence="12">Component of the replication restart primosome.</text>
</comment>
<feature type="compositionally biased region" description="Basic and acidic residues" evidence="13">
    <location>
        <begin position="481"/>
        <end position="496"/>
    </location>
</feature>
<dbReference type="InterPro" id="IPR011545">
    <property type="entry name" value="DEAD/DEAH_box_helicase_dom"/>
</dbReference>
<dbReference type="InterPro" id="IPR041236">
    <property type="entry name" value="PriA_C"/>
</dbReference>
<name>A0A367Q265_9NOSO</name>
<evidence type="ECO:0000313" key="17">
    <source>
        <dbReference type="Proteomes" id="UP000252107"/>
    </source>
</evidence>
<dbReference type="EMBL" id="LXQD01000358">
    <property type="protein sequence ID" value="RCJ17373.1"/>
    <property type="molecule type" value="Genomic_DNA"/>
</dbReference>
<keyword evidence="9 12" id="KW-0238">DNA-binding</keyword>
<dbReference type="FunFam" id="3.40.50.300:FF:000489">
    <property type="entry name" value="Primosome assembly protein PriA"/>
    <property type="match status" value="1"/>
</dbReference>
<dbReference type="SMART" id="SM00490">
    <property type="entry name" value="HELICc"/>
    <property type="match status" value="1"/>
</dbReference>
<keyword evidence="4 12" id="KW-0547">Nucleotide-binding</keyword>
<dbReference type="Pfam" id="PF17764">
    <property type="entry name" value="PriA_3primeBD"/>
    <property type="match status" value="1"/>
</dbReference>
<feature type="binding site" evidence="12">
    <location>
        <position position="622"/>
    </location>
    <ligand>
        <name>Zn(2+)</name>
        <dbReference type="ChEBI" id="CHEBI:29105"/>
        <label>1</label>
    </ligand>
</feature>
<evidence type="ECO:0000256" key="4">
    <source>
        <dbReference type="ARBA" id="ARBA00022741"/>
    </source>
</evidence>
<dbReference type="Proteomes" id="UP000252107">
    <property type="component" value="Unassembled WGS sequence"/>
</dbReference>
<keyword evidence="3 12" id="KW-0479">Metal-binding</keyword>
<dbReference type="InterPro" id="IPR042115">
    <property type="entry name" value="PriA_3primeBD_sf"/>
</dbReference>
<dbReference type="InterPro" id="IPR027417">
    <property type="entry name" value="P-loop_NTPase"/>
</dbReference>
<dbReference type="HAMAP" id="MF_00983">
    <property type="entry name" value="PriA"/>
    <property type="match status" value="1"/>
</dbReference>
<comment type="function">
    <text evidence="12">Initiates the restart of stalled replication forks, which reloads the replicative helicase on sites other than the origin of replication. Recognizes and binds to abandoned replication forks and remodels them to uncover a helicase loading site. Promotes assembly of the primosome at these replication forks.</text>
</comment>
<evidence type="ECO:0000256" key="13">
    <source>
        <dbReference type="SAM" id="MobiDB-lite"/>
    </source>
</evidence>
<evidence type="ECO:0000256" key="12">
    <source>
        <dbReference type="HAMAP-Rule" id="MF_00983"/>
    </source>
</evidence>
<dbReference type="SMART" id="SM00487">
    <property type="entry name" value="DEXDc"/>
    <property type="match status" value="1"/>
</dbReference>
<dbReference type="Pfam" id="PF00270">
    <property type="entry name" value="DEAD"/>
    <property type="match status" value="1"/>
</dbReference>
<dbReference type="InterPro" id="IPR040498">
    <property type="entry name" value="PriA_CRR"/>
</dbReference>
<dbReference type="Pfam" id="PF18319">
    <property type="entry name" value="Zn_ribbon_PriA"/>
    <property type="match status" value="1"/>
</dbReference>
<dbReference type="InterPro" id="IPR014001">
    <property type="entry name" value="Helicase_ATP-bd"/>
</dbReference>
<protein>
    <recommendedName>
        <fullName evidence="12">Replication restart protein PriA</fullName>
    </recommendedName>
    <alternativeName>
        <fullName evidence="12">ATP-dependent DNA helicase PriA</fullName>
        <ecNumber evidence="12">5.6.2.4</ecNumber>
    </alternativeName>
    <alternativeName>
        <fullName evidence="12">DNA 3'-5' helicase PriA</fullName>
    </alternativeName>
</protein>